<dbReference type="InterPro" id="IPR027417">
    <property type="entry name" value="P-loop_NTPase"/>
</dbReference>
<dbReference type="Gene3D" id="2.30.30.940">
    <property type="match status" value="1"/>
</dbReference>
<accession>A0A2P9AGV4</accession>
<dbReference type="AlphaFoldDB" id="A0A2P9AGV4"/>
<feature type="compositionally biased region" description="Polar residues" evidence="5">
    <location>
        <begin position="1100"/>
        <end position="1119"/>
    </location>
</feature>
<feature type="domain" description="Bartonella effector protein BID" evidence="8">
    <location>
        <begin position="874"/>
        <end position="969"/>
    </location>
</feature>
<dbReference type="PANTHER" id="PTHR43788:SF6">
    <property type="entry name" value="DNA HELICASE B"/>
    <property type="match status" value="1"/>
</dbReference>
<feature type="region of interest" description="Disordered" evidence="5">
    <location>
        <begin position="1093"/>
        <end position="1119"/>
    </location>
</feature>
<dbReference type="InterPro" id="IPR041533">
    <property type="entry name" value="Bep_BID"/>
</dbReference>
<proteinExistence type="inferred from homology"/>
<dbReference type="GO" id="GO:0003678">
    <property type="term" value="F:DNA helicase activity"/>
    <property type="evidence" value="ECO:0007669"/>
    <property type="project" value="UniProtKB-ARBA"/>
</dbReference>
<dbReference type="InterPro" id="IPR050534">
    <property type="entry name" value="Coronavir_polyprotein_1ab"/>
</dbReference>
<dbReference type="InterPro" id="IPR027351">
    <property type="entry name" value="(+)RNA_virus_helicase_core_dom"/>
</dbReference>
<dbReference type="NCBIfam" id="TIGR02768">
    <property type="entry name" value="TraA_Ti"/>
    <property type="match status" value="1"/>
</dbReference>
<feature type="domain" description="(+)RNA virus helicase C-terminal" evidence="6">
    <location>
        <begin position="704"/>
        <end position="755"/>
    </location>
</feature>
<evidence type="ECO:0000256" key="3">
    <source>
        <dbReference type="ARBA" id="ARBA00022840"/>
    </source>
</evidence>
<evidence type="ECO:0000313" key="9">
    <source>
        <dbReference type="EMBL" id="SJM30334.1"/>
    </source>
</evidence>
<dbReference type="InterPro" id="IPR005053">
    <property type="entry name" value="MobA_MobL"/>
</dbReference>
<sequence>MAITHFTPQLIGRGSGRSAVLSAAYRHCARMEYEAEARTVDYSNKRNLAHEEFLLPPDAPAWVRALIADRSVAGAAEAFWNRVEAFEKREDAQFAKEFIIALPVELSKEQNIALMRQFVAEQVLARGQVADWVYHNEISPGGADTSRPGQGQDGIGARNPHVHLMTTLRPLTEDGFGPKKVAVIGEDGEVLRNKAGKIVYRLWSGEKAEFLEQRNGWLDLQNQHLALGGFEIRVDGRSYAEHGIDLVPTTHIGVATKAIDRKREKPGWSPKLERVELFEERKAENRKRILRRPEIVLDVLSSEKSVFAESDIAKVLHRYIDDASAFRQLMARILQSPKLLRIERESVDFATGERMPARYTTRALIRLEAGMARRAIWLSNQGSHGVRGKVLESVFARHERLSAEQRMAIEHVTKADGIAAVVGRAGAGKTTMMKAAREAWELAGYRVVGGALAGKAAEGLEKEAGIQSRTLASWELRWKEGRDRLDEKTVCVLDEAGMVASKQMALFVEAAVKAGAKLVLVGDPEQLQPIQAGAAFRAIVERIGYAELETIYRQREEWMRTASLDLARGRIAEAISAYRQQGRVLGSDLKAEAVAGLIADWDRDYDPAKSSLILAHLRRDVRLLNTMAREKLVARGIVGEGHVFRTEDGVRKFDVGDQIVFLKNDSALGVKNGMIGRIVEAAPRRIVAAIGEGDRLRQVTVDQQTYRNVDHGYATTIHKAQGATVDRVKVLASLSLDRHLTYVAMTRHREDMTLYYGRRSFGFHGGLVKVLSRRNAKETTLDYERGTLYRQALRFAENRGLSIVRVARTLLRDRVDWTIRQKQQLADLTQRLRGVGERLGLFEPRQTQRQKEAVPMVAGVTLFANSIKETVEEKLRSDPAVSKQWDEVSTRFRYVFADPETAFRAMNFDAVLSDPAAAKAALDRLVSEPQTLGALKGRTGLLAGKADREDRRVAEHNVPALKRDIERYLSLRQSAVRKIEAEEQAKRHRVSIDIPALSPGAIQVLERVRDAIDRNDLPAALGFAISNREAKAEIEGFNKVIAERFGERTLLTNAAREPSGRAFDKAAEGLAPGERQKLAEAWPIMRTAQQLAAHERTAETLKQSKNLRQTQRQTPVMKQ</sequence>
<name>A0A2P9AGV4_9HYPH</name>
<dbReference type="CDD" id="cd18809">
    <property type="entry name" value="SF1_C_RecD"/>
    <property type="match status" value="1"/>
</dbReference>
<dbReference type="NCBIfam" id="NF010402">
    <property type="entry name" value="PRK13826.1"/>
    <property type="match status" value="1"/>
</dbReference>
<dbReference type="CDD" id="cd17933">
    <property type="entry name" value="DEXSc_RecD-like"/>
    <property type="match status" value="1"/>
</dbReference>
<evidence type="ECO:0000259" key="6">
    <source>
        <dbReference type="Pfam" id="PF01443"/>
    </source>
</evidence>
<dbReference type="SUPFAM" id="SSF52540">
    <property type="entry name" value="P-loop containing nucleoside triphosphate hydrolases"/>
    <property type="match status" value="2"/>
</dbReference>
<dbReference type="Gene3D" id="3.40.50.300">
    <property type="entry name" value="P-loop containing nucleotide triphosphate hydrolases"/>
    <property type="match status" value="2"/>
</dbReference>
<feature type="domain" description="MobA/MobL protein" evidence="7">
    <location>
        <begin position="17"/>
        <end position="262"/>
    </location>
</feature>
<keyword evidence="2" id="KW-0547">Nucleotide-binding</keyword>
<gene>
    <name evidence="9" type="primary">traA</name>
    <name evidence="9" type="ORF">BQ8482_130233</name>
</gene>
<evidence type="ECO:0000256" key="5">
    <source>
        <dbReference type="SAM" id="MobiDB-lite"/>
    </source>
</evidence>
<reference evidence="10" key="1">
    <citation type="submission" date="2016-12" db="EMBL/GenBank/DDBJ databases">
        <authorList>
            <person name="Brunel B."/>
        </authorList>
    </citation>
    <scope>NUCLEOTIDE SEQUENCE [LARGE SCALE GENOMIC DNA]</scope>
</reference>
<comment type="similarity">
    <text evidence="1">Belongs to the MobA/MobL family.</text>
</comment>
<dbReference type="RefSeq" id="WP_123147787.1">
    <property type="nucleotide sequence ID" value="NZ_FUIG01000019.1"/>
</dbReference>
<evidence type="ECO:0000256" key="2">
    <source>
        <dbReference type="ARBA" id="ARBA00022741"/>
    </source>
</evidence>
<evidence type="ECO:0000259" key="7">
    <source>
        <dbReference type="Pfam" id="PF03389"/>
    </source>
</evidence>
<organism evidence="9 10">
    <name type="scientific">Mesorhizobium delmotii</name>
    <dbReference type="NCBI Taxonomy" id="1631247"/>
    <lineage>
        <taxon>Bacteria</taxon>
        <taxon>Pseudomonadati</taxon>
        <taxon>Pseudomonadota</taxon>
        <taxon>Alphaproteobacteria</taxon>
        <taxon>Hyphomicrobiales</taxon>
        <taxon>Phyllobacteriaceae</taxon>
        <taxon>Mesorhizobium</taxon>
    </lineage>
</organism>
<keyword evidence="3" id="KW-0067">ATP-binding</keyword>
<dbReference type="Proteomes" id="UP000245698">
    <property type="component" value="Unassembled WGS sequence"/>
</dbReference>
<dbReference type="GO" id="GO:0005524">
    <property type="term" value="F:ATP binding"/>
    <property type="evidence" value="ECO:0007669"/>
    <property type="project" value="UniProtKB-KW"/>
</dbReference>
<dbReference type="InterPro" id="IPR014136">
    <property type="entry name" value="TraA_Ti"/>
</dbReference>
<keyword evidence="10" id="KW-1185">Reference proteome</keyword>
<dbReference type="Gene3D" id="3.30.930.30">
    <property type="match status" value="1"/>
</dbReference>
<dbReference type="Pfam" id="PF17841">
    <property type="entry name" value="Bep_C_terminal"/>
    <property type="match status" value="1"/>
</dbReference>
<dbReference type="EMBL" id="FUIG01000019">
    <property type="protein sequence ID" value="SJM30334.1"/>
    <property type="molecule type" value="Genomic_DNA"/>
</dbReference>
<dbReference type="Pfam" id="PF03389">
    <property type="entry name" value="MobA_MobL"/>
    <property type="match status" value="1"/>
</dbReference>
<dbReference type="Pfam" id="PF13604">
    <property type="entry name" value="AAA_30"/>
    <property type="match status" value="1"/>
</dbReference>
<evidence type="ECO:0000313" key="10">
    <source>
        <dbReference type="Proteomes" id="UP000245698"/>
    </source>
</evidence>
<evidence type="ECO:0000259" key="8">
    <source>
        <dbReference type="Pfam" id="PF17841"/>
    </source>
</evidence>
<dbReference type="PANTHER" id="PTHR43788">
    <property type="entry name" value="DNA2/NAM7 HELICASE FAMILY MEMBER"/>
    <property type="match status" value="1"/>
</dbReference>
<evidence type="ECO:0000256" key="4">
    <source>
        <dbReference type="ARBA" id="ARBA00022971"/>
    </source>
</evidence>
<protein>
    <submittedName>
        <fullName evidence="9">Conjugal transfer protein TraA</fullName>
    </submittedName>
</protein>
<keyword evidence="4" id="KW-0184">Conjugation</keyword>
<dbReference type="Pfam" id="PF01443">
    <property type="entry name" value="Viral_helicase1"/>
    <property type="match status" value="1"/>
</dbReference>
<evidence type="ECO:0000256" key="1">
    <source>
        <dbReference type="ARBA" id="ARBA00010873"/>
    </source>
</evidence>